<organism evidence="2 3">
    <name type="scientific">Solanum verrucosum</name>
    <dbReference type="NCBI Taxonomy" id="315347"/>
    <lineage>
        <taxon>Eukaryota</taxon>
        <taxon>Viridiplantae</taxon>
        <taxon>Streptophyta</taxon>
        <taxon>Embryophyta</taxon>
        <taxon>Tracheophyta</taxon>
        <taxon>Spermatophyta</taxon>
        <taxon>Magnoliopsida</taxon>
        <taxon>eudicotyledons</taxon>
        <taxon>Gunneridae</taxon>
        <taxon>Pentapetalae</taxon>
        <taxon>asterids</taxon>
        <taxon>lamiids</taxon>
        <taxon>Solanales</taxon>
        <taxon>Solanaceae</taxon>
        <taxon>Solanoideae</taxon>
        <taxon>Solaneae</taxon>
        <taxon>Solanum</taxon>
    </lineage>
</organism>
<evidence type="ECO:0000313" key="2">
    <source>
        <dbReference type="EMBL" id="WMV55562.1"/>
    </source>
</evidence>
<dbReference type="Proteomes" id="UP001234989">
    <property type="component" value="Chromosome 11"/>
</dbReference>
<proteinExistence type="predicted"/>
<dbReference type="Gene3D" id="1.25.10.10">
    <property type="entry name" value="Leucine-rich Repeat Variant"/>
    <property type="match status" value="1"/>
</dbReference>
<dbReference type="InterPro" id="IPR016024">
    <property type="entry name" value="ARM-type_fold"/>
</dbReference>
<dbReference type="GO" id="GO:0005634">
    <property type="term" value="C:nucleus"/>
    <property type="evidence" value="ECO:0007669"/>
    <property type="project" value="TreeGrafter"/>
</dbReference>
<protein>
    <submittedName>
        <fullName evidence="2">Uncharacterized protein</fullName>
    </submittedName>
</protein>
<accession>A0AAF0ZX00</accession>
<dbReference type="EMBL" id="CP133622">
    <property type="protein sequence ID" value="WMV55562.1"/>
    <property type="molecule type" value="Genomic_DNA"/>
</dbReference>
<dbReference type="PANTHER" id="PTHR23346">
    <property type="entry name" value="TRANSLATIONAL ACTIVATOR GCN1-RELATED"/>
    <property type="match status" value="1"/>
</dbReference>
<dbReference type="PANTHER" id="PTHR23346:SF19">
    <property type="entry name" value="PROTEASOME ADAPTER AND SCAFFOLD PROTEIN ECM29"/>
    <property type="match status" value="1"/>
</dbReference>
<keyword evidence="3" id="KW-1185">Reference proteome</keyword>
<sequence>MTVLRRGRPRKNALGKDAVLSALSALCMSCHKSISAADPNTPDAILSLILSACSKKTKKYREAAFSCLEQVLKAFNNPDFFNKAFPQLFDMCTLQINTTGQNNLSSDLRGDTQFKLKALKSKLKEWSASTYGNLEKKKELLTRIIEFDCIQQSRPLTEEEVVQKANVVKDFEDFAKREEIAWRQRSRTLWIKQGDKNTKFFQKISNAHKRINHIDKLVVEGQELEEAADIKREIVSFYQKLYSDSENWRPSYNMNHCPSINTEEQQQLPKDLLKRKKSYLGLRLVS</sequence>
<dbReference type="InterPro" id="IPR011989">
    <property type="entry name" value="ARM-like"/>
</dbReference>
<dbReference type="GO" id="GO:0036503">
    <property type="term" value="P:ERAD pathway"/>
    <property type="evidence" value="ECO:0007669"/>
    <property type="project" value="TreeGrafter"/>
</dbReference>
<evidence type="ECO:0000313" key="3">
    <source>
        <dbReference type="Proteomes" id="UP001234989"/>
    </source>
</evidence>
<dbReference type="SUPFAM" id="SSF48371">
    <property type="entry name" value="ARM repeat"/>
    <property type="match status" value="1"/>
</dbReference>
<keyword evidence="1" id="KW-0677">Repeat</keyword>
<dbReference type="AlphaFoldDB" id="A0AAF0ZX00"/>
<dbReference type="GO" id="GO:0005737">
    <property type="term" value="C:cytoplasm"/>
    <property type="evidence" value="ECO:0007669"/>
    <property type="project" value="TreeGrafter"/>
</dbReference>
<gene>
    <name evidence="2" type="ORF">MTR67_048947</name>
</gene>
<reference evidence="2" key="1">
    <citation type="submission" date="2023-08" db="EMBL/GenBank/DDBJ databases">
        <title>A de novo genome assembly of Solanum verrucosum Schlechtendal, a Mexican diploid species geographically isolated from the other diploid A-genome species in potato relatives.</title>
        <authorList>
            <person name="Hosaka K."/>
        </authorList>
    </citation>
    <scope>NUCLEOTIDE SEQUENCE</scope>
    <source>
        <tissue evidence="2">Young leaves</tissue>
    </source>
</reference>
<evidence type="ECO:0000256" key="1">
    <source>
        <dbReference type="ARBA" id="ARBA00022737"/>
    </source>
</evidence>
<name>A0AAF0ZX00_SOLVR</name>
<dbReference type="GO" id="GO:0060090">
    <property type="term" value="F:molecular adaptor activity"/>
    <property type="evidence" value="ECO:0007669"/>
    <property type="project" value="TreeGrafter"/>
</dbReference>